<evidence type="ECO:0000256" key="5">
    <source>
        <dbReference type="ARBA" id="ARBA00023002"/>
    </source>
</evidence>
<dbReference type="GO" id="GO:0050660">
    <property type="term" value="F:flavin adenine dinucleotide binding"/>
    <property type="evidence" value="ECO:0007669"/>
    <property type="project" value="InterPro"/>
</dbReference>
<accession>A0AAJ0GT52</accession>
<gene>
    <name evidence="9" type="ORF">B0T15DRAFT_511368</name>
</gene>
<dbReference type="Pfam" id="PF00732">
    <property type="entry name" value="GMC_oxred_N"/>
    <property type="match status" value="1"/>
</dbReference>
<dbReference type="InterPro" id="IPR027424">
    <property type="entry name" value="Glucose_Oxidase_domain_2"/>
</dbReference>
<keyword evidence="10" id="KW-1185">Reference proteome</keyword>
<comment type="cofactor">
    <cofactor evidence="1">
        <name>FAD</name>
        <dbReference type="ChEBI" id="CHEBI:57692"/>
    </cofactor>
</comment>
<dbReference type="PANTHER" id="PTHR11552:SF147">
    <property type="entry name" value="CHOLINE DEHYDROGENASE, MITOCHONDRIAL"/>
    <property type="match status" value="1"/>
</dbReference>
<evidence type="ECO:0000256" key="6">
    <source>
        <dbReference type="SAM" id="MobiDB-lite"/>
    </source>
</evidence>
<dbReference type="Pfam" id="PF05199">
    <property type="entry name" value="GMC_oxred_C"/>
    <property type="match status" value="1"/>
</dbReference>
<dbReference type="SUPFAM" id="SSF54373">
    <property type="entry name" value="FAD-linked reductases, C-terminal domain"/>
    <property type="match status" value="1"/>
</dbReference>
<dbReference type="EMBL" id="JAUDZG010000004">
    <property type="protein sequence ID" value="KAK3305455.1"/>
    <property type="molecule type" value="Genomic_DNA"/>
</dbReference>
<dbReference type="SUPFAM" id="SSF51905">
    <property type="entry name" value="FAD/NAD(P)-binding domain"/>
    <property type="match status" value="1"/>
</dbReference>
<dbReference type="GeneID" id="87886736"/>
<evidence type="ECO:0000259" key="7">
    <source>
        <dbReference type="Pfam" id="PF00732"/>
    </source>
</evidence>
<evidence type="ECO:0000313" key="9">
    <source>
        <dbReference type="EMBL" id="KAK3305455.1"/>
    </source>
</evidence>
<evidence type="ECO:0000259" key="8">
    <source>
        <dbReference type="Pfam" id="PF05199"/>
    </source>
</evidence>
<keyword evidence="3" id="KW-0285">Flavoprotein</keyword>
<feature type="compositionally biased region" description="Basic and acidic residues" evidence="6">
    <location>
        <begin position="268"/>
        <end position="278"/>
    </location>
</feature>
<evidence type="ECO:0000256" key="4">
    <source>
        <dbReference type="ARBA" id="ARBA00022827"/>
    </source>
</evidence>
<dbReference type="Gene3D" id="4.10.450.10">
    <property type="entry name" value="Glucose Oxidase, domain 2"/>
    <property type="match status" value="1"/>
</dbReference>
<evidence type="ECO:0000256" key="1">
    <source>
        <dbReference type="ARBA" id="ARBA00001974"/>
    </source>
</evidence>
<name>A0AAJ0GT52_9PEZI</name>
<dbReference type="InterPro" id="IPR036188">
    <property type="entry name" value="FAD/NAD-bd_sf"/>
</dbReference>
<feature type="domain" description="Glucose-methanol-choline oxidoreductase N-terminal" evidence="7">
    <location>
        <begin position="63"/>
        <end position="105"/>
    </location>
</feature>
<dbReference type="InterPro" id="IPR000172">
    <property type="entry name" value="GMC_OxRdtase_N"/>
</dbReference>
<protein>
    <submittedName>
        <fullName evidence="9">Glucose-methanol-choline oxidoreductase</fullName>
    </submittedName>
</protein>
<dbReference type="InterPro" id="IPR007867">
    <property type="entry name" value="GMC_OxRtase_C"/>
</dbReference>
<dbReference type="AlphaFoldDB" id="A0AAJ0GT52"/>
<keyword evidence="4" id="KW-0274">FAD</keyword>
<evidence type="ECO:0000256" key="2">
    <source>
        <dbReference type="ARBA" id="ARBA00010790"/>
    </source>
</evidence>
<dbReference type="Proteomes" id="UP001273166">
    <property type="component" value="Unassembled WGS sequence"/>
</dbReference>
<sequence>MFGSPCRLPDSDLSPLGWRDEEYRYALAVDVLVVEASPVDQGQDGILVSGAYAPYLYFWPNLVVGGGSTINPMVFLRGHKEDYDAWGSLGNAGWSWQSILPYFLKPVDLTGPNVQSENFPAPCLVKRTGGTPPMKSAFLRSKIPRRDSSKVNREVGLLRGLPATNATYNAQPEGILNQFASNVGVGTVHWGTSDSALLYHLKPLSRGTVNINSTDPLASPLIDFRTATDPIDLQVYTTVFRKNRDLFAAPAMQALGPTEAAPSGAHLTTDEPINRGRDAQSNLPDQCPPVLHGCHAVRQLDDVVSSEQKVYGISGLRVCGYQLPGLSSSPVRPRRPSKKKMRGTDVLPFDKSKVFPKWDVVTLSREG</sequence>
<dbReference type="Gene3D" id="3.30.560.10">
    <property type="entry name" value="Glucose Oxidase, domain 3"/>
    <property type="match status" value="2"/>
</dbReference>
<dbReference type="RefSeq" id="XP_062721235.1">
    <property type="nucleotide sequence ID" value="XM_062867907.1"/>
</dbReference>
<keyword evidence="5" id="KW-0560">Oxidoreductase</keyword>
<dbReference type="PANTHER" id="PTHR11552">
    <property type="entry name" value="GLUCOSE-METHANOL-CHOLINE GMC OXIDOREDUCTASE"/>
    <property type="match status" value="1"/>
</dbReference>
<reference evidence="9" key="2">
    <citation type="submission" date="2023-06" db="EMBL/GenBank/DDBJ databases">
        <authorList>
            <consortium name="Lawrence Berkeley National Laboratory"/>
            <person name="Mondo S.J."/>
            <person name="Hensen N."/>
            <person name="Bonometti L."/>
            <person name="Westerberg I."/>
            <person name="Brannstrom I.O."/>
            <person name="Guillou S."/>
            <person name="Cros-Aarteil S."/>
            <person name="Calhoun S."/>
            <person name="Haridas S."/>
            <person name="Kuo A."/>
            <person name="Pangilinan J."/>
            <person name="Riley R."/>
            <person name="Labutti K."/>
            <person name="Andreopoulos B."/>
            <person name="Lipzen A."/>
            <person name="Chen C."/>
            <person name="Yanf M."/>
            <person name="Daum C."/>
            <person name="Ng V."/>
            <person name="Clum A."/>
            <person name="Steindorff A."/>
            <person name="Ohm R."/>
            <person name="Martin F."/>
            <person name="Silar P."/>
            <person name="Natvig D."/>
            <person name="Lalanne C."/>
            <person name="Gautier V."/>
            <person name="Ament-Velasquez S.L."/>
            <person name="Kruys A."/>
            <person name="Hutchinson M.I."/>
            <person name="Powell A.J."/>
            <person name="Barry K."/>
            <person name="Miller A.N."/>
            <person name="Grigoriev I.V."/>
            <person name="Debuchy R."/>
            <person name="Gladieux P."/>
            <person name="Thoren M.H."/>
            <person name="Johannesson H."/>
        </authorList>
    </citation>
    <scope>NUCLEOTIDE SEQUENCE</scope>
    <source>
        <strain evidence="9">CBS 333.67</strain>
    </source>
</reference>
<dbReference type="GO" id="GO:0016614">
    <property type="term" value="F:oxidoreductase activity, acting on CH-OH group of donors"/>
    <property type="evidence" value="ECO:0007669"/>
    <property type="project" value="InterPro"/>
</dbReference>
<dbReference type="InterPro" id="IPR012132">
    <property type="entry name" value="GMC_OxRdtase"/>
</dbReference>
<proteinExistence type="inferred from homology"/>
<comment type="similarity">
    <text evidence="2">Belongs to the GMC oxidoreductase family.</text>
</comment>
<feature type="domain" description="Glucose-methanol-choline oxidoreductase C-terminal" evidence="8">
    <location>
        <begin position="203"/>
        <end position="320"/>
    </location>
</feature>
<evidence type="ECO:0000256" key="3">
    <source>
        <dbReference type="ARBA" id="ARBA00022630"/>
    </source>
</evidence>
<comment type="caution">
    <text evidence="9">The sequence shown here is derived from an EMBL/GenBank/DDBJ whole genome shotgun (WGS) entry which is preliminary data.</text>
</comment>
<evidence type="ECO:0000313" key="10">
    <source>
        <dbReference type="Proteomes" id="UP001273166"/>
    </source>
</evidence>
<organism evidence="9 10">
    <name type="scientific">Chaetomium strumarium</name>
    <dbReference type="NCBI Taxonomy" id="1170767"/>
    <lineage>
        <taxon>Eukaryota</taxon>
        <taxon>Fungi</taxon>
        <taxon>Dikarya</taxon>
        <taxon>Ascomycota</taxon>
        <taxon>Pezizomycotina</taxon>
        <taxon>Sordariomycetes</taxon>
        <taxon>Sordariomycetidae</taxon>
        <taxon>Sordariales</taxon>
        <taxon>Chaetomiaceae</taxon>
        <taxon>Chaetomium</taxon>
    </lineage>
</organism>
<feature type="region of interest" description="Disordered" evidence="6">
    <location>
        <begin position="257"/>
        <end position="284"/>
    </location>
</feature>
<reference evidence="9" key="1">
    <citation type="journal article" date="2023" name="Mol. Phylogenet. Evol.">
        <title>Genome-scale phylogeny and comparative genomics of the fungal order Sordariales.</title>
        <authorList>
            <person name="Hensen N."/>
            <person name="Bonometti L."/>
            <person name="Westerberg I."/>
            <person name="Brannstrom I.O."/>
            <person name="Guillou S."/>
            <person name="Cros-Aarteil S."/>
            <person name="Calhoun S."/>
            <person name="Haridas S."/>
            <person name="Kuo A."/>
            <person name="Mondo S."/>
            <person name="Pangilinan J."/>
            <person name="Riley R."/>
            <person name="LaButti K."/>
            <person name="Andreopoulos B."/>
            <person name="Lipzen A."/>
            <person name="Chen C."/>
            <person name="Yan M."/>
            <person name="Daum C."/>
            <person name="Ng V."/>
            <person name="Clum A."/>
            <person name="Steindorff A."/>
            <person name="Ohm R.A."/>
            <person name="Martin F."/>
            <person name="Silar P."/>
            <person name="Natvig D.O."/>
            <person name="Lalanne C."/>
            <person name="Gautier V."/>
            <person name="Ament-Velasquez S.L."/>
            <person name="Kruys A."/>
            <person name="Hutchinson M.I."/>
            <person name="Powell A.J."/>
            <person name="Barry K."/>
            <person name="Miller A.N."/>
            <person name="Grigoriev I.V."/>
            <person name="Debuchy R."/>
            <person name="Gladieux P."/>
            <person name="Hiltunen Thoren M."/>
            <person name="Johannesson H."/>
        </authorList>
    </citation>
    <scope>NUCLEOTIDE SEQUENCE</scope>
    <source>
        <strain evidence="9">CBS 333.67</strain>
    </source>
</reference>